<evidence type="ECO:0000259" key="2">
    <source>
        <dbReference type="PROSITE" id="PS50940"/>
    </source>
</evidence>
<sequence>MTRCVTSSVILGCLCAVVLLHVTNAQVQLKEPNVCDNATIKNTVGYNPHPRDCTMFVQCFYVTRGKGQPPKVEPVYRSCEYGMLWDHSKLRCLPSYRVDCSNDLCKKGAPFYKHKDPNRCGAYYECVDGKPHARCCPKGQGFHPRRGCIDSASCTDMCPFEDRVPGCKQRPISGAPTKYQQYTDNGKWVTERCPSGRMFSAADCDCSITGLVKVGRVCKPDVKMTFDDGTIRDVSGNNYDVRGENVITHAGAAYFRGDSKLLVQPLRPSEHDEGNLIIKFKIREDARRGYRKPMQALFTNGHCGEEATVLILKVKGQMKGQAKKQTQHFMNMGATSVRMNTTINFAIINKPWTDVIYVFDGVKIEGRVCGAVKRDWCVGDLKQTSCGFQFGYADVMGFSGFIGLMDEIEIYRCKPLDTVINVNY</sequence>
<evidence type="ECO:0000313" key="4">
    <source>
        <dbReference type="Proteomes" id="UP001164746"/>
    </source>
</evidence>
<proteinExistence type="predicted"/>
<feature type="signal peptide" evidence="1">
    <location>
        <begin position="1"/>
        <end position="25"/>
    </location>
</feature>
<feature type="domain" description="Chitin-binding type-2" evidence="2">
    <location>
        <begin position="32"/>
        <end position="102"/>
    </location>
</feature>
<accession>A0ABY7E1J4</accession>
<dbReference type="PROSITE" id="PS50940">
    <property type="entry name" value="CHIT_BIND_II"/>
    <property type="match status" value="1"/>
</dbReference>
<evidence type="ECO:0000313" key="3">
    <source>
        <dbReference type="EMBL" id="WAR03873.1"/>
    </source>
</evidence>
<keyword evidence="1" id="KW-0732">Signal</keyword>
<name>A0ABY7E1J4_MYAAR</name>
<dbReference type="SMART" id="SM00494">
    <property type="entry name" value="ChtBD2"/>
    <property type="match status" value="2"/>
</dbReference>
<feature type="chain" id="PRO_5045347209" evidence="1">
    <location>
        <begin position="26"/>
        <end position="424"/>
    </location>
</feature>
<dbReference type="EMBL" id="CP111015">
    <property type="protein sequence ID" value="WAR03873.1"/>
    <property type="molecule type" value="Genomic_DNA"/>
</dbReference>
<dbReference type="Gene3D" id="2.170.140.10">
    <property type="entry name" value="Chitin binding domain"/>
    <property type="match status" value="1"/>
</dbReference>
<dbReference type="Proteomes" id="UP001164746">
    <property type="component" value="Chromosome 4"/>
</dbReference>
<protein>
    <submittedName>
        <fullName evidence="3">PIF-like protein</fullName>
    </submittedName>
</protein>
<keyword evidence="4" id="KW-1185">Reference proteome</keyword>
<gene>
    <name evidence="3" type="ORF">MAR_010431</name>
</gene>
<evidence type="ECO:0000256" key="1">
    <source>
        <dbReference type="SAM" id="SignalP"/>
    </source>
</evidence>
<dbReference type="InterPro" id="IPR036508">
    <property type="entry name" value="Chitin-bd_dom_sf"/>
</dbReference>
<dbReference type="InterPro" id="IPR002557">
    <property type="entry name" value="Chitin-bd_dom"/>
</dbReference>
<reference evidence="3" key="1">
    <citation type="submission" date="2022-11" db="EMBL/GenBank/DDBJ databases">
        <title>Centuries of genome instability and evolution in soft-shell clam transmissible cancer (bioRxiv).</title>
        <authorList>
            <person name="Hart S.F.M."/>
            <person name="Yonemitsu M.A."/>
            <person name="Giersch R.M."/>
            <person name="Beal B.F."/>
            <person name="Arriagada G."/>
            <person name="Davis B.W."/>
            <person name="Ostrander E.A."/>
            <person name="Goff S.P."/>
            <person name="Metzger M.J."/>
        </authorList>
    </citation>
    <scope>NUCLEOTIDE SEQUENCE</scope>
    <source>
        <strain evidence="3">MELC-2E11</strain>
        <tissue evidence="3">Siphon/mantle</tissue>
    </source>
</reference>
<organism evidence="3 4">
    <name type="scientific">Mya arenaria</name>
    <name type="common">Soft-shell clam</name>
    <dbReference type="NCBI Taxonomy" id="6604"/>
    <lineage>
        <taxon>Eukaryota</taxon>
        <taxon>Metazoa</taxon>
        <taxon>Spiralia</taxon>
        <taxon>Lophotrochozoa</taxon>
        <taxon>Mollusca</taxon>
        <taxon>Bivalvia</taxon>
        <taxon>Autobranchia</taxon>
        <taxon>Heteroconchia</taxon>
        <taxon>Euheterodonta</taxon>
        <taxon>Imparidentia</taxon>
        <taxon>Neoheterodontei</taxon>
        <taxon>Myida</taxon>
        <taxon>Myoidea</taxon>
        <taxon>Myidae</taxon>
        <taxon>Mya</taxon>
    </lineage>
</organism>
<dbReference type="SUPFAM" id="SSF57625">
    <property type="entry name" value="Invertebrate chitin-binding proteins"/>
    <property type="match status" value="2"/>
</dbReference>